<gene>
    <name evidence="5" type="ORF">K0B96_16150</name>
</gene>
<dbReference type="GO" id="GO:0016491">
    <property type="term" value="F:oxidoreductase activity"/>
    <property type="evidence" value="ECO:0007669"/>
    <property type="project" value="UniProtKB-KW"/>
</dbReference>
<dbReference type="Gene3D" id="3.40.50.720">
    <property type="entry name" value="NAD(P)-binding Rossmann-like Domain"/>
    <property type="match status" value="1"/>
</dbReference>
<dbReference type="SUPFAM" id="SSF51735">
    <property type="entry name" value="NAD(P)-binding Rossmann-fold domains"/>
    <property type="match status" value="1"/>
</dbReference>
<dbReference type="PANTHER" id="PTHR44196:SF1">
    <property type="entry name" value="DEHYDROGENASE_REDUCTASE SDR FAMILY MEMBER 7B"/>
    <property type="match status" value="1"/>
</dbReference>
<name>A0A8F9TVD7_9BACT</name>
<organism evidence="5 6">
    <name type="scientific">Horticoccus luteus</name>
    <dbReference type="NCBI Taxonomy" id="2862869"/>
    <lineage>
        <taxon>Bacteria</taxon>
        <taxon>Pseudomonadati</taxon>
        <taxon>Verrucomicrobiota</taxon>
        <taxon>Opitutia</taxon>
        <taxon>Opitutales</taxon>
        <taxon>Opitutaceae</taxon>
        <taxon>Horticoccus</taxon>
    </lineage>
</organism>
<reference evidence="5" key="1">
    <citation type="submission" date="2021-08" db="EMBL/GenBank/DDBJ databases">
        <title>Genome of a novel bacterium of the phylum Verrucomicrobia, Oleiharenicola sp. KSB-15.</title>
        <authorList>
            <person name="Chung J.-H."/>
            <person name="Ahn J.-H."/>
            <person name="Yoon Y."/>
            <person name="Kim D.-Y."/>
            <person name="An S.-H."/>
            <person name="Park I."/>
            <person name="Yeon J."/>
        </authorList>
    </citation>
    <scope>NUCLEOTIDE SEQUENCE</scope>
    <source>
        <strain evidence="5">KSB-15</strain>
    </source>
</reference>
<dbReference type="PROSITE" id="PS00061">
    <property type="entry name" value="ADH_SHORT"/>
    <property type="match status" value="1"/>
</dbReference>
<dbReference type="SMART" id="SM00822">
    <property type="entry name" value="PKS_KR"/>
    <property type="match status" value="1"/>
</dbReference>
<sequence length="352" mass="38929">METRSDFPRAETVVITGASAGVGRATAREFARRGARLGLLARGRERLEATQREVEDLGGRAVILAADVADPQTTETLAQMTEDAFGPIDIWVNNAMASVYSKIVHTPPEEMKRVTEVTYLGYVYGTQAALRRMLKRDRGMIVQVGSALAYRSIPQQSAYCAAKHAIHGFTDSLRSELIADHSRVRVTMVQLPSMNTPQFVWVKSRLPQKAKPPAPIYQPEVAARTIYWAAHHDRREVYLGFMTAAGIKANKVWPGLLDHYLVGRSFSDTHEPRDPNQPDNLFSSAPGEWAAHGPFDADAQDHSWQIRLSRHRTAATLCALGAAGAVAALLWRRHHRASTMPRQLGRPAAVPQ</sequence>
<dbReference type="Proteomes" id="UP000825051">
    <property type="component" value="Chromosome"/>
</dbReference>
<dbReference type="InterPro" id="IPR020904">
    <property type="entry name" value="Sc_DH/Rdtase_CS"/>
</dbReference>
<evidence type="ECO:0000256" key="3">
    <source>
        <dbReference type="RuleBase" id="RU000363"/>
    </source>
</evidence>
<dbReference type="InterPro" id="IPR002347">
    <property type="entry name" value="SDR_fam"/>
</dbReference>
<dbReference type="PRINTS" id="PR00080">
    <property type="entry name" value="SDRFAMILY"/>
</dbReference>
<evidence type="ECO:0000256" key="1">
    <source>
        <dbReference type="ARBA" id="ARBA00006484"/>
    </source>
</evidence>
<dbReference type="PANTHER" id="PTHR44196">
    <property type="entry name" value="DEHYDROGENASE/REDUCTASE SDR FAMILY MEMBER 7B"/>
    <property type="match status" value="1"/>
</dbReference>
<dbReference type="InterPro" id="IPR036291">
    <property type="entry name" value="NAD(P)-bd_dom_sf"/>
</dbReference>
<dbReference type="AlphaFoldDB" id="A0A8F9TVD7"/>
<dbReference type="PRINTS" id="PR00081">
    <property type="entry name" value="GDHRDH"/>
</dbReference>
<dbReference type="EMBL" id="CP080507">
    <property type="protein sequence ID" value="QYM78815.1"/>
    <property type="molecule type" value="Genomic_DNA"/>
</dbReference>
<proteinExistence type="inferred from homology"/>
<dbReference type="CDD" id="cd05360">
    <property type="entry name" value="SDR_c3"/>
    <property type="match status" value="1"/>
</dbReference>
<keyword evidence="2" id="KW-0560">Oxidoreductase</keyword>
<comment type="similarity">
    <text evidence="1 3">Belongs to the short-chain dehydrogenases/reductases (SDR) family.</text>
</comment>
<dbReference type="NCBIfam" id="NF005495">
    <property type="entry name" value="PRK07109.1"/>
    <property type="match status" value="1"/>
</dbReference>
<dbReference type="InterPro" id="IPR057326">
    <property type="entry name" value="KR_dom"/>
</dbReference>
<dbReference type="Pfam" id="PF00106">
    <property type="entry name" value="adh_short"/>
    <property type="match status" value="1"/>
</dbReference>
<evidence type="ECO:0000259" key="4">
    <source>
        <dbReference type="SMART" id="SM00822"/>
    </source>
</evidence>
<keyword evidence="6" id="KW-1185">Reference proteome</keyword>
<protein>
    <submittedName>
        <fullName evidence="5">SDR family oxidoreductase</fullName>
    </submittedName>
</protein>
<evidence type="ECO:0000313" key="6">
    <source>
        <dbReference type="Proteomes" id="UP000825051"/>
    </source>
</evidence>
<evidence type="ECO:0000256" key="2">
    <source>
        <dbReference type="ARBA" id="ARBA00023002"/>
    </source>
</evidence>
<accession>A0A8F9TVD7</accession>
<evidence type="ECO:0000313" key="5">
    <source>
        <dbReference type="EMBL" id="QYM78815.1"/>
    </source>
</evidence>
<feature type="domain" description="Ketoreductase" evidence="4">
    <location>
        <begin position="11"/>
        <end position="199"/>
    </location>
</feature>
<dbReference type="GO" id="GO:0016020">
    <property type="term" value="C:membrane"/>
    <property type="evidence" value="ECO:0007669"/>
    <property type="project" value="TreeGrafter"/>
</dbReference>
<dbReference type="KEGG" id="ole:K0B96_16150"/>
<dbReference type="RefSeq" id="WP_220161919.1">
    <property type="nucleotide sequence ID" value="NZ_CP080507.1"/>
</dbReference>